<dbReference type="EMBL" id="JACATN010000002">
    <property type="protein sequence ID" value="MBT2160752.1"/>
    <property type="molecule type" value="Genomic_DNA"/>
</dbReference>
<name>A0ABS5WBL3_9FLAO</name>
<dbReference type="Gene3D" id="3.40.630.30">
    <property type="match status" value="1"/>
</dbReference>
<dbReference type="RefSeq" id="WP_214610960.1">
    <property type="nucleotide sequence ID" value="NZ_JACATN010000002.1"/>
</dbReference>
<feature type="domain" description="N-acetyltransferase" evidence="1">
    <location>
        <begin position="12"/>
        <end position="178"/>
    </location>
</feature>
<gene>
    <name evidence="2" type="ORF">HW347_05705</name>
</gene>
<dbReference type="InterPro" id="IPR016181">
    <property type="entry name" value="Acyl_CoA_acyltransferase"/>
</dbReference>
<dbReference type="Pfam" id="PF13302">
    <property type="entry name" value="Acetyltransf_3"/>
    <property type="match status" value="1"/>
</dbReference>
<dbReference type="PROSITE" id="PS51186">
    <property type="entry name" value="GNAT"/>
    <property type="match status" value="1"/>
</dbReference>
<proteinExistence type="predicted"/>
<protein>
    <submittedName>
        <fullName evidence="2">GNAT family N-acetyltransferase</fullName>
    </submittedName>
</protein>
<dbReference type="Proteomes" id="UP000740413">
    <property type="component" value="Unassembled WGS sequence"/>
</dbReference>
<evidence type="ECO:0000313" key="3">
    <source>
        <dbReference type="Proteomes" id="UP000740413"/>
    </source>
</evidence>
<dbReference type="SUPFAM" id="SSF55729">
    <property type="entry name" value="Acyl-CoA N-acyltransferases (Nat)"/>
    <property type="match status" value="1"/>
</dbReference>
<dbReference type="PANTHER" id="PTHR43610:SF1">
    <property type="entry name" value="N-ACETYLTRANSFERASE DOMAIN-CONTAINING PROTEIN"/>
    <property type="match status" value="1"/>
</dbReference>
<evidence type="ECO:0000259" key="1">
    <source>
        <dbReference type="PROSITE" id="PS51186"/>
    </source>
</evidence>
<reference evidence="3" key="2">
    <citation type="submission" date="2023-07" db="EMBL/GenBank/DDBJ databases">
        <title>Zobellia barbeyronii sp. nov., a new marine flavobacterium, isolated from green and red algae.</title>
        <authorList>
            <person name="Nedashkovskaya O.I."/>
            <person name="Otstavnykh N."/>
            <person name="Zhukova N."/>
            <person name="Guzev K."/>
            <person name="Chausova V."/>
            <person name="Tekutyeva L."/>
            <person name="Mikhailov V."/>
            <person name="Isaeva M."/>
        </authorList>
    </citation>
    <scope>NUCLEOTIDE SEQUENCE [LARGE SCALE GENOMIC DNA]</scope>
    <source>
        <strain evidence="3">KMM 6746</strain>
    </source>
</reference>
<comment type="caution">
    <text evidence="2">The sequence shown here is derived from an EMBL/GenBank/DDBJ whole genome shotgun (WGS) entry which is preliminary data.</text>
</comment>
<sequence length="192" mass="22326">MNTAFILENELVKLVPLKKEHTKELWPIAQQVDLYQYGSNDVSTIDKLENYIETALTEAKQEKSIPFTIYNRTTNICVGSTRFGNIDQKNKVLHIGWTWISPATRGTGFNHQMKFLMLSYAFEKMGFEKVEFRIDERNIRSRKAVEKLGASLEGILRKNVITKSDFRRSSCCYGILREEWAGIKQTKFKDFI</sequence>
<reference evidence="2 3" key="1">
    <citation type="submission" date="2020-06" db="EMBL/GenBank/DDBJ databases">
        <authorList>
            <person name="Isaeva M.P."/>
            <person name="Chernysheva N.Y."/>
        </authorList>
    </citation>
    <scope>NUCLEOTIDE SEQUENCE [LARGE SCALE GENOMIC DNA]</scope>
    <source>
        <strain evidence="2 3">KMM 6746</strain>
    </source>
</reference>
<dbReference type="InterPro" id="IPR000182">
    <property type="entry name" value="GNAT_dom"/>
</dbReference>
<evidence type="ECO:0000313" key="2">
    <source>
        <dbReference type="EMBL" id="MBT2160752.1"/>
    </source>
</evidence>
<organism evidence="2 3">
    <name type="scientific">Zobellia barbeyronii</name>
    <dbReference type="NCBI Taxonomy" id="2748009"/>
    <lineage>
        <taxon>Bacteria</taxon>
        <taxon>Pseudomonadati</taxon>
        <taxon>Bacteroidota</taxon>
        <taxon>Flavobacteriia</taxon>
        <taxon>Flavobacteriales</taxon>
        <taxon>Flavobacteriaceae</taxon>
        <taxon>Zobellia</taxon>
    </lineage>
</organism>
<accession>A0ABS5WBL3</accession>
<dbReference type="PANTHER" id="PTHR43610">
    <property type="entry name" value="BLL6696 PROTEIN"/>
    <property type="match status" value="1"/>
</dbReference>
<keyword evidence="3" id="KW-1185">Reference proteome</keyword>